<dbReference type="PANTHER" id="PTHR15955">
    <property type="entry name" value="RWD DOMAIN CONTAINING PROTEIN 2"/>
    <property type="match status" value="1"/>
</dbReference>
<dbReference type="InterPro" id="IPR017359">
    <property type="entry name" value="Phi-like"/>
</dbReference>
<gene>
    <name evidence="2" type="ORF">g.23206</name>
</gene>
<sequence length="141" mass="16571">MLNLHLKMNECWEDDGFLDFKELESQITQFVDKSEILEMLKIQVSEFDMLQSMFPNPGEFEVNDYSIIADINEYIEGKISKLPSQLNFTIYLSIDTLKLQVCVNLPHEYPADEPDIFVRSDSLTRTQQHSLNCDLINYIYY</sequence>
<dbReference type="Gene3D" id="3.10.110.10">
    <property type="entry name" value="Ubiquitin Conjugating Enzyme"/>
    <property type="match status" value="1"/>
</dbReference>
<evidence type="ECO:0000259" key="1">
    <source>
        <dbReference type="PROSITE" id="PS50908"/>
    </source>
</evidence>
<organism evidence="2">
    <name type="scientific">Clastoptera arizonana</name>
    <name type="common">Arizona spittle bug</name>
    <dbReference type="NCBI Taxonomy" id="38151"/>
    <lineage>
        <taxon>Eukaryota</taxon>
        <taxon>Metazoa</taxon>
        <taxon>Ecdysozoa</taxon>
        <taxon>Arthropoda</taxon>
        <taxon>Hexapoda</taxon>
        <taxon>Insecta</taxon>
        <taxon>Pterygota</taxon>
        <taxon>Neoptera</taxon>
        <taxon>Paraneoptera</taxon>
        <taxon>Hemiptera</taxon>
        <taxon>Auchenorrhyncha</taxon>
        <taxon>Cercopoidea</taxon>
        <taxon>Clastopteridae</taxon>
        <taxon>Clastoptera</taxon>
    </lineage>
</organism>
<dbReference type="InterPro" id="IPR016135">
    <property type="entry name" value="UBQ-conjugating_enzyme/RWD"/>
</dbReference>
<dbReference type="EMBL" id="GEDC01020630">
    <property type="protein sequence ID" value="JAS16668.1"/>
    <property type="molecule type" value="Transcribed_RNA"/>
</dbReference>
<name>A0A1B6CTB9_9HEMI</name>
<dbReference type="PROSITE" id="PS50908">
    <property type="entry name" value="RWD"/>
    <property type="match status" value="1"/>
</dbReference>
<protein>
    <recommendedName>
        <fullName evidence="1">RWD domain-containing protein</fullName>
    </recommendedName>
</protein>
<evidence type="ECO:0000313" key="2">
    <source>
        <dbReference type="EMBL" id="JAS16668.1"/>
    </source>
</evidence>
<dbReference type="InterPro" id="IPR006575">
    <property type="entry name" value="RWD_dom"/>
</dbReference>
<dbReference type="SUPFAM" id="SSF54495">
    <property type="entry name" value="UBC-like"/>
    <property type="match status" value="1"/>
</dbReference>
<accession>A0A1B6CTB9</accession>
<dbReference type="PANTHER" id="PTHR15955:SF8">
    <property type="entry name" value="RWD DOMAIN-CONTAINING PROTEIN 2B-RELATED"/>
    <property type="match status" value="1"/>
</dbReference>
<dbReference type="AlphaFoldDB" id="A0A1B6CTB9"/>
<reference evidence="2" key="1">
    <citation type="submission" date="2015-12" db="EMBL/GenBank/DDBJ databases">
        <title>De novo transcriptome assembly of four potential Pierce s Disease insect vectors from Arizona vineyards.</title>
        <authorList>
            <person name="Tassone E.E."/>
        </authorList>
    </citation>
    <scope>NUCLEOTIDE SEQUENCE</scope>
</reference>
<proteinExistence type="predicted"/>
<dbReference type="Pfam" id="PF05773">
    <property type="entry name" value="RWD"/>
    <property type="match status" value="1"/>
</dbReference>
<dbReference type="CDD" id="cd23829">
    <property type="entry name" value="RWD_RWDD2"/>
    <property type="match status" value="1"/>
</dbReference>
<feature type="domain" description="RWD" evidence="1">
    <location>
        <begin position="45"/>
        <end position="141"/>
    </location>
</feature>